<evidence type="ECO:0000256" key="1">
    <source>
        <dbReference type="ARBA" id="ARBA00004329"/>
    </source>
</evidence>
<dbReference type="PANTHER" id="PTHR13268">
    <property type="entry name" value="BREAST CARCINOMA AMPLIFIED SEQUENCE 3"/>
    <property type="match status" value="1"/>
</dbReference>
<comment type="subcellular location">
    <subcellularLocation>
        <location evidence="1">Preautophagosomal structure</location>
    </subcellularLocation>
</comment>
<dbReference type="InterPro" id="IPR048382">
    <property type="entry name" value="BCAS3_WD40"/>
</dbReference>
<dbReference type="Proteomes" id="UP000447434">
    <property type="component" value="Chromosome 6"/>
</dbReference>
<dbReference type="InterPro" id="IPR015943">
    <property type="entry name" value="WD40/YVTN_repeat-like_dom_sf"/>
</dbReference>
<proteinExistence type="predicted"/>
<dbReference type="AlphaFoldDB" id="A0A6A4QDQ0"/>
<dbReference type="GO" id="GO:0000407">
    <property type="term" value="C:phagophore assembly site"/>
    <property type="evidence" value="ECO:0007669"/>
    <property type="project" value="UniProtKB-SubCell"/>
</dbReference>
<dbReference type="OrthoDB" id="25778at2759"/>
<evidence type="ECO:0000259" key="3">
    <source>
        <dbReference type="Pfam" id="PF12490"/>
    </source>
</evidence>
<accession>A0A6A4QDQ0</accession>
<dbReference type="SUPFAM" id="SSF50978">
    <property type="entry name" value="WD40 repeat-like"/>
    <property type="match status" value="1"/>
</dbReference>
<dbReference type="InterPro" id="IPR001680">
    <property type="entry name" value="WD40_rpt"/>
</dbReference>
<feature type="compositionally biased region" description="Low complexity" evidence="2">
    <location>
        <begin position="891"/>
        <end position="900"/>
    </location>
</feature>
<evidence type="ECO:0000259" key="4">
    <source>
        <dbReference type="Pfam" id="PF21034"/>
    </source>
</evidence>
<reference evidence="6" key="1">
    <citation type="journal article" date="2020" name="Nat. Commun.">
        <title>Genome sequence of the cluster root forming white lupin.</title>
        <authorList>
            <person name="Hufnagel B."/>
            <person name="Marques A."/>
            <person name="Soriano A."/>
            <person name="Marques L."/>
            <person name="Divol F."/>
            <person name="Doumas P."/>
            <person name="Sallet E."/>
            <person name="Mancinotti D."/>
            <person name="Carrere S."/>
            <person name="Marande W."/>
            <person name="Arribat S."/>
            <person name="Keller J."/>
            <person name="Huneau C."/>
            <person name="Blein T."/>
            <person name="Aime D."/>
            <person name="Laguerre M."/>
            <person name="Taylor J."/>
            <person name="Schubert V."/>
            <person name="Nelson M."/>
            <person name="Geu-Flores F."/>
            <person name="Crespi M."/>
            <person name="Gallardo-Guerrero K."/>
            <person name="Delaux P.-M."/>
            <person name="Salse J."/>
            <person name="Berges H."/>
            <person name="Guyot R."/>
            <person name="Gouzy J."/>
            <person name="Peret B."/>
        </authorList>
    </citation>
    <scope>NUCLEOTIDE SEQUENCE [LARGE SCALE GENOMIC DNA]</scope>
    <source>
        <strain evidence="6">cv. Amiga</strain>
    </source>
</reference>
<comment type="caution">
    <text evidence="5">The sequence shown here is derived from an EMBL/GenBank/DDBJ whole genome shotgun (WGS) entry which is preliminary data.</text>
</comment>
<feature type="domain" description="BCAS3 WD40" evidence="4">
    <location>
        <begin position="74"/>
        <end position="473"/>
    </location>
</feature>
<evidence type="ECO:0000313" key="5">
    <source>
        <dbReference type="EMBL" id="KAE9611951.1"/>
    </source>
</evidence>
<feature type="compositionally biased region" description="Low complexity" evidence="2">
    <location>
        <begin position="263"/>
        <end position="280"/>
    </location>
</feature>
<dbReference type="Gene3D" id="2.130.10.10">
    <property type="entry name" value="YVTN repeat-like/Quinoprotein amine dehydrogenase"/>
    <property type="match status" value="1"/>
</dbReference>
<dbReference type="InterPro" id="IPR045142">
    <property type="entry name" value="BCAS3-like"/>
</dbReference>
<organism evidence="5 6">
    <name type="scientific">Lupinus albus</name>
    <name type="common">White lupine</name>
    <name type="synonym">Lupinus termis</name>
    <dbReference type="NCBI Taxonomy" id="3870"/>
    <lineage>
        <taxon>Eukaryota</taxon>
        <taxon>Viridiplantae</taxon>
        <taxon>Streptophyta</taxon>
        <taxon>Embryophyta</taxon>
        <taxon>Tracheophyta</taxon>
        <taxon>Spermatophyta</taxon>
        <taxon>Magnoliopsida</taxon>
        <taxon>eudicotyledons</taxon>
        <taxon>Gunneridae</taxon>
        <taxon>Pentapetalae</taxon>
        <taxon>rosids</taxon>
        <taxon>fabids</taxon>
        <taxon>Fabales</taxon>
        <taxon>Fabaceae</taxon>
        <taxon>Papilionoideae</taxon>
        <taxon>50 kb inversion clade</taxon>
        <taxon>genistoids sensu lato</taxon>
        <taxon>core genistoids</taxon>
        <taxon>Genisteae</taxon>
        <taxon>Lupinus</taxon>
    </lineage>
</organism>
<dbReference type="FunFam" id="2.130.10.10:FF:000782">
    <property type="entry name" value="Autophagy-related protein 18h"/>
    <property type="match status" value="1"/>
</dbReference>
<dbReference type="GO" id="GO:0006914">
    <property type="term" value="P:autophagy"/>
    <property type="evidence" value="ECO:0007669"/>
    <property type="project" value="InterPro"/>
</dbReference>
<feature type="region of interest" description="Disordered" evidence="2">
    <location>
        <begin position="261"/>
        <end position="280"/>
    </location>
</feature>
<sequence>MKRQGKEKGTKINGLVPSSLRFISYCIKTASSGVRSAGASVAASISGDGNEHKDQVLWAGFDRLELDQSCFKHVLLLGYSNGFQVLDVEDASNVEELVSKRDDPVSFLQMQPIPAKLEGCEGFRASHPLLLVVACDKSKIPGTMQNVKDGHNEAQAENIFSSATAVRFYSLRSHTYVHALRFRSTVFMVRCSPQILAVGLATQIYCFDALTLENKFSVLTYPVPQLGGHGQVGINIGYGPMSVGPRWLAYASNNPLLSNTGRLSPQSLTPPSVSPSTSPSSGNLVARYAMESSKHLAAGLINLSDMGYQKLSKYYQDLIPDGSSSPVSSNSSWKVNRVTSNSTETDMAGVVVVKDFISKAVLAQFRAHTSPISALCFDPSGTLLVTASIHGNNINIFRIMPSCSRNGSVSQSNNWSCSHVHLYKLHRGMTSAVIQDICFSNYSQWVAIISSKGTCHIFVLAPFGDETVLRIHNQDTEGPALLPILPQPWWFTPHFTVNQQQICPAPPPPIALSVVSRIKNNSAGWLNTVSNVASSAAGKVSIPSGAVSAVFHKSIPHDSHNAYSLEHLLVYTPSGHLIQYKLVPSLVAESSESTPRSAPASSENLQEEDVRVKAEPLQWWDACRRNDWPEREAHILGNTHVGLEATKMILESSNYEDNDVGNNNSIKLHQQCHFSNAEVHISSGRIPIWQKSEVSFLVMSPLEARELSLCELSTSGEIEIESIPVNEVEIRQKNLLPLFNNFCRIQSTWPDRGIVMGRCSSSSSDSHGGEEKLDDAAKLMAPALTEKADVGASRFADVITTKIKSSKQGKGSDSFNISFSAPDLNMNLINDHEEPIHDSPDSEQFFQEDYCKASVDCHESAAEVATDVDCSSPCGREKSDDEDGDNDDMLGDVFDFSVEG</sequence>
<dbReference type="Pfam" id="PF21034">
    <property type="entry name" value="BCAS3_WD40"/>
    <property type="match status" value="1"/>
</dbReference>
<dbReference type="SMART" id="SM00320">
    <property type="entry name" value="WD40"/>
    <property type="match status" value="2"/>
</dbReference>
<dbReference type="PANTHER" id="PTHR13268:SF12">
    <property type="entry name" value="AUTOPHAGY-RELATED PROTEIN 18H"/>
    <property type="match status" value="1"/>
</dbReference>
<name>A0A6A4QDQ0_LUPAL</name>
<dbReference type="InterPro" id="IPR036322">
    <property type="entry name" value="WD40_repeat_dom_sf"/>
</dbReference>
<dbReference type="EMBL" id="WOCE01000006">
    <property type="protein sequence ID" value="KAE9611951.1"/>
    <property type="molecule type" value="Genomic_DNA"/>
</dbReference>
<evidence type="ECO:0000313" key="6">
    <source>
        <dbReference type="Proteomes" id="UP000447434"/>
    </source>
</evidence>
<feature type="domain" description="BCAS3" evidence="3">
    <location>
        <begin position="603"/>
        <end position="739"/>
    </location>
</feature>
<dbReference type="Pfam" id="PF12490">
    <property type="entry name" value="BCAS3"/>
    <property type="match status" value="1"/>
</dbReference>
<protein>
    <submittedName>
        <fullName evidence="5">Putative transcription factor WD40-like family</fullName>
    </submittedName>
</protein>
<feature type="compositionally biased region" description="Acidic residues" evidence="2">
    <location>
        <begin position="880"/>
        <end position="890"/>
    </location>
</feature>
<dbReference type="InterPro" id="IPR022175">
    <property type="entry name" value="BCAS3_dom"/>
</dbReference>
<feature type="region of interest" description="Disordered" evidence="2">
    <location>
        <begin position="866"/>
        <end position="900"/>
    </location>
</feature>
<keyword evidence="6" id="KW-1185">Reference proteome</keyword>
<gene>
    <name evidence="5" type="ORF">Lalb_Chr06g0167841</name>
</gene>
<dbReference type="GO" id="GO:0042594">
    <property type="term" value="P:response to starvation"/>
    <property type="evidence" value="ECO:0007669"/>
    <property type="project" value="TreeGrafter"/>
</dbReference>
<evidence type="ECO:0000256" key="2">
    <source>
        <dbReference type="SAM" id="MobiDB-lite"/>
    </source>
</evidence>